<feature type="signal peptide" evidence="2">
    <location>
        <begin position="1"/>
        <end position="25"/>
    </location>
</feature>
<protein>
    <recommendedName>
        <fullName evidence="3">TPM domain-containing protein</fullName>
    </recommendedName>
</protein>
<evidence type="ECO:0000313" key="5">
    <source>
        <dbReference type="Proteomes" id="UP001428290"/>
    </source>
</evidence>
<reference evidence="4 5" key="1">
    <citation type="submission" date="2024-02" db="EMBL/GenBank/DDBJ databases">
        <title>Herpetosiphon gulosus NBRC 112829.</title>
        <authorList>
            <person name="Ichikawa N."/>
            <person name="Katano-Makiyama Y."/>
            <person name="Hidaka K."/>
        </authorList>
    </citation>
    <scope>NUCLEOTIDE SEQUENCE [LARGE SCALE GENOMIC DNA]</scope>
    <source>
        <strain evidence="4 5">NBRC 112829</strain>
    </source>
</reference>
<feature type="domain" description="TPM" evidence="3">
    <location>
        <begin position="40"/>
        <end position="157"/>
    </location>
</feature>
<evidence type="ECO:0000256" key="1">
    <source>
        <dbReference type="SAM" id="Phobius"/>
    </source>
</evidence>
<proteinExistence type="predicted"/>
<evidence type="ECO:0000256" key="2">
    <source>
        <dbReference type="SAM" id="SignalP"/>
    </source>
</evidence>
<dbReference type="EMBL" id="BAABRU010000021">
    <property type="protein sequence ID" value="GAA5530657.1"/>
    <property type="molecule type" value="Genomic_DNA"/>
</dbReference>
<dbReference type="InterPro" id="IPR007621">
    <property type="entry name" value="TPM_dom"/>
</dbReference>
<sequence>MKQRRWGILMLWVLSLMLFAAPSFAQDARVVIDNNGVDVDESRINTAARQLTDKGALVVVVLTDSTNGQSETAYLDSRLKALGIGNSSKAGDRPSNVLIYYVSFDPRYSSILPGIDYNQALTTGNQSDSIRNNQLNAGLKVNDPTRGLVDAMTATARVINDPAGAASSSSQSSSSSSGLGSSLVWIIVIIALVAIGFFVVPGLLKRRSNQAADLGAQASTRARFDQAKRNAGVGIADLGQAMRDAAEKQRFDKISYPSTQANELEQRHRAVESSFTQLKVKFDDINEHIDNLSNPSVTDLEGAAGGYDGITNQVRQITSELQAMDALRKELDTINAQAPGEVDRAKKW</sequence>
<evidence type="ECO:0000259" key="3">
    <source>
        <dbReference type="Pfam" id="PF04536"/>
    </source>
</evidence>
<dbReference type="Gene3D" id="3.10.310.50">
    <property type="match status" value="1"/>
</dbReference>
<keyword evidence="2" id="KW-0732">Signal</keyword>
<feature type="chain" id="PRO_5045746748" description="TPM domain-containing protein" evidence="2">
    <location>
        <begin position="26"/>
        <end position="348"/>
    </location>
</feature>
<accession>A0ABP9X5H5</accession>
<dbReference type="Proteomes" id="UP001428290">
    <property type="component" value="Unassembled WGS sequence"/>
</dbReference>
<keyword evidence="5" id="KW-1185">Reference proteome</keyword>
<gene>
    <name evidence="4" type="ORF">Hgul01_04477</name>
</gene>
<evidence type="ECO:0000313" key="4">
    <source>
        <dbReference type="EMBL" id="GAA5530657.1"/>
    </source>
</evidence>
<organism evidence="4 5">
    <name type="scientific">Herpetosiphon gulosus</name>
    <dbReference type="NCBI Taxonomy" id="1973496"/>
    <lineage>
        <taxon>Bacteria</taxon>
        <taxon>Bacillati</taxon>
        <taxon>Chloroflexota</taxon>
        <taxon>Chloroflexia</taxon>
        <taxon>Herpetosiphonales</taxon>
        <taxon>Herpetosiphonaceae</taxon>
        <taxon>Herpetosiphon</taxon>
    </lineage>
</organism>
<feature type="transmembrane region" description="Helical" evidence="1">
    <location>
        <begin position="183"/>
        <end position="204"/>
    </location>
</feature>
<keyword evidence="1" id="KW-0812">Transmembrane</keyword>
<dbReference type="Pfam" id="PF04536">
    <property type="entry name" value="TPM_phosphatase"/>
    <property type="match status" value="1"/>
</dbReference>
<keyword evidence="1" id="KW-1133">Transmembrane helix</keyword>
<dbReference type="RefSeq" id="WP_345724254.1">
    <property type="nucleotide sequence ID" value="NZ_BAABRU010000021.1"/>
</dbReference>
<comment type="caution">
    <text evidence="4">The sequence shown here is derived from an EMBL/GenBank/DDBJ whole genome shotgun (WGS) entry which is preliminary data.</text>
</comment>
<keyword evidence="1" id="KW-0472">Membrane</keyword>
<name>A0ABP9X5H5_9CHLR</name>